<dbReference type="Pfam" id="PF07023">
    <property type="entry name" value="DUF1315"/>
    <property type="match status" value="1"/>
</dbReference>
<dbReference type="OrthoDB" id="5616307at2"/>
<feature type="region of interest" description="Disordered" evidence="1">
    <location>
        <begin position="62"/>
        <end position="87"/>
    </location>
</feature>
<organism evidence="2 3">
    <name type="scientific">Motiliproteus coralliicola</name>
    <dbReference type="NCBI Taxonomy" id="2283196"/>
    <lineage>
        <taxon>Bacteria</taxon>
        <taxon>Pseudomonadati</taxon>
        <taxon>Pseudomonadota</taxon>
        <taxon>Gammaproteobacteria</taxon>
        <taxon>Oceanospirillales</taxon>
        <taxon>Oceanospirillaceae</taxon>
        <taxon>Motiliproteus</taxon>
    </lineage>
</organism>
<proteinExistence type="predicted"/>
<keyword evidence="3" id="KW-1185">Reference proteome</keyword>
<dbReference type="RefSeq" id="WP_114694839.1">
    <property type="nucleotide sequence ID" value="NZ_QQOH01000001.1"/>
</dbReference>
<sequence>MTFEELLQSMTPEIHATMKTAVELGKWADGRRLTDEEREACMQAVIAYDEQHVPEEERVGYISRKKSDGSNHSPSQSTEEIVKILQN</sequence>
<protein>
    <submittedName>
        <fullName evidence="2">DUF1315 family protein</fullName>
    </submittedName>
</protein>
<comment type="caution">
    <text evidence="2">The sequence shown here is derived from an EMBL/GenBank/DDBJ whole genome shotgun (WGS) entry which is preliminary data.</text>
</comment>
<name>A0A369WVV0_9GAMM</name>
<dbReference type="Proteomes" id="UP000253769">
    <property type="component" value="Unassembled WGS sequence"/>
</dbReference>
<evidence type="ECO:0000313" key="3">
    <source>
        <dbReference type="Proteomes" id="UP000253769"/>
    </source>
</evidence>
<dbReference type="EMBL" id="QQOH01000001">
    <property type="protein sequence ID" value="RDE25243.1"/>
    <property type="molecule type" value="Genomic_DNA"/>
</dbReference>
<dbReference type="InterPro" id="IPR009749">
    <property type="entry name" value="DUF1315"/>
</dbReference>
<gene>
    <name evidence="2" type="ORF">DV711_06750</name>
</gene>
<accession>A0A369WVV0</accession>
<reference evidence="2 3" key="1">
    <citation type="submission" date="2018-07" db="EMBL/GenBank/DDBJ databases">
        <title>Motiliproteus coralliicola sp. nov., a bacterium isolated from Coral.</title>
        <authorList>
            <person name="Wang G."/>
        </authorList>
    </citation>
    <scope>NUCLEOTIDE SEQUENCE [LARGE SCALE GENOMIC DNA]</scope>
    <source>
        <strain evidence="2 3">C34</strain>
    </source>
</reference>
<evidence type="ECO:0000256" key="1">
    <source>
        <dbReference type="SAM" id="MobiDB-lite"/>
    </source>
</evidence>
<dbReference type="AlphaFoldDB" id="A0A369WVV0"/>
<feature type="compositionally biased region" description="Polar residues" evidence="1">
    <location>
        <begin position="70"/>
        <end position="87"/>
    </location>
</feature>
<evidence type="ECO:0000313" key="2">
    <source>
        <dbReference type="EMBL" id="RDE25243.1"/>
    </source>
</evidence>